<protein>
    <submittedName>
        <fullName evidence="2">Uncharacterized protein</fullName>
    </submittedName>
</protein>
<dbReference type="AlphaFoldDB" id="A0A022W498"/>
<keyword evidence="1" id="KW-1133">Transmembrane helix</keyword>
<evidence type="ECO:0000313" key="2">
    <source>
        <dbReference type="EMBL" id="EZF53260.1"/>
    </source>
</evidence>
<keyword evidence="1" id="KW-0472">Membrane</keyword>
<accession>A0A022W498</accession>
<sequence>MENVRRGWLRNGLSLSLSLSLSIFVNFWHFPRALFGFGVIPVLAPTRSSIFFPWLICQSALESYQQCSKIAVQGKEYTPPLESLIPMVWSIGWLWFEHCSSKPCPRHSVPPARELAVSVDFLGHSS</sequence>
<dbReference type="HOGENOM" id="CLU_1983161_0_0_1"/>
<dbReference type="EMBL" id="KK207830">
    <property type="protein sequence ID" value="EZF53260.1"/>
    <property type="molecule type" value="Genomic_DNA"/>
</dbReference>
<gene>
    <name evidence="2" type="ORF">H103_03937</name>
</gene>
<dbReference type="Proteomes" id="UP000023758">
    <property type="component" value="Unassembled WGS sequence"/>
</dbReference>
<feature type="transmembrane region" description="Helical" evidence="1">
    <location>
        <begin position="12"/>
        <end position="29"/>
    </location>
</feature>
<reference evidence="2" key="1">
    <citation type="submission" date="2014-02" db="EMBL/GenBank/DDBJ databases">
        <title>The Genome Sequence of Trichophyton rubrum (morphotype fischeri) CBS 288.86.</title>
        <authorList>
            <consortium name="The Broad Institute Genomics Platform"/>
            <person name="Cuomo C.A."/>
            <person name="White T.C."/>
            <person name="Graser Y."/>
            <person name="Martinez-Rossi N."/>
            <person name="Heitman J."/>
            <person name="Young S.K."/>
            <person name="Zeng Q."/>
            <person name="Gargeya S."/>
            <person name="Abouelleil A."/>
            <person name="Alvarado L."/>
            <person name="Chapman S.B."/>
            <person name="Gainer-Dewar J."/>
            <person name="Goldberg J."/>
            <person name="Griggs A."/>
            <person name="Gujja S."/>
            <person name="Hansen M."/>
            <person name="Howarth C."/>
            <person name="Imamovic A."/>
            <person name="Larimer J."/>
            <person name="Martinez D."/>
            <person name="Murphy C."/>
            <person name="Pearson M.D."/>
            <person name="Persinoti G."/>
            <person name="Poon T."/>
            <person name="Priest M."/>
            <person name="Roberts A.D."/>
            <person name="Saif S."/>
            <person name="Shea T.D."/>
            <person name="Sykes S.N."/>
            <person name="Wortman J."/>
            <person name="Nusbaum C."/>
            <person name="Birren B."/>
        </authorList>
    </citation>
    <scope>NUCLEOTIDE SEQUENCE [LARGE SCALE GENOMIC DNA]</scope>
    <source>
        <strain evidence="2">CBS 288.86</strain>
    </source>
</reference>
<organism evidence="2">
    <name type="scientific">Trichophyton rubrum CBS 288.86</name>
    <dbReference type="NCBI Taxonomy" id="1215330"/>
    <lineage>
        <taxon>Eukaryota</taxon>
        <taxon>Fungi</taxon>
        <taxon>Dikarya</taxon>
        <taxon>Ascomycota</taxon>
        <taxon>Pezizomycotina</taxon>
        <taxon>Eurotiomycetes</taxon>
        <taxon>Eurotiomycetidae</taxon>
        <taxon>Onygenales</taxon>
        <taxon>Arthrodermataceae</taxon>
        <taxon>Trichophyton</taxon>
    </lineage>
</organism>
<proteinExistence type="predicted"/>
<evidence type="ECO:0000256" key="1">
    <source>
        <dbReference type="SAM" id="Phobius"/>
    </source>
</evidence>
<keyword evidence="1" id="KW-0812">Transmembrane</keyword>
<name>A0A022W498_TRIRU</name>